<keyword evidence="3" id="KW-1185">Reference proteome</keyword>
<dbReference type="AlphaFoldDB" id="A0A5B7HPW4"/>
<feature type="region of interest" description="Disordered" evidence="1">
    <location>
        <begin position="132"/>
        <end position="172"/>
    </location>
</feature>
<organism evidence="2 3">
    <name type="scientific">Portunus trituberculatus</name>
    <name type="common">Swimming crab</name>
    <name type="synonym">Neptunus trituberculatus</name>
    <dbReference type="NCBI Taxonomy" id="210409"/>
    <lineage>
        <taxon>Eukaryota</taxon>
        <taxon>Metazoa</taxon>
        <taxon>Ecdysozoa</taxon>
        <taxon>Arthropoda</taxon>
        <taxon>Crustacea</taxon>
        <taxon>Multicrustacea</taxon>
        <taxon>Malacostraca</taxon>
        <taxon>Eumalacostraca</taxon>
        <taxon>Eucarida</taxon>
        <taxon>Decapoda</taxon>
        <taxon>Pleocyemata</taxon>
        <taxon>Brachyura</taxon>
        <taxon>Eubrachyura</taxon>
        <taxon>Portunoidea</taxon>
        <taxon>Portunidae</taxon>
        <taxon>Portuninae</taxon>
        <taxon>Portunus</taxon>
    </lineage>
</organism>
<protein>
    <submittedName>
        <fullName evidence="2">Uncharacterized protein</fullName>
    </submittedName>
</protein>
<feature type="region of interest" description="Disordered" evidence="1">
    <location>
        <begin position="281"/>
        <end position="326"/>
    </location>
</feature>
<dbReference type="Proteomes" id="UP000324222">
    <property type="component" value="Unassembled WGS sequence"/>
</dbReference>
<sequence>MSSPHPSPVPLSRQEEFRRVYLQLEALKDKYQRNGNRNMVLILTAMQQAANTSMAPGTPTPTPTPITAAVVAEKNGASQREVQKEERRGSKKERRCSDGVVMRPHVNNILASVTDKIVCATFQEELRSAVEGEALTKPPRPGGMGVGSGREACVLRRTKSKGAAADGRERRREDFFPNLEGVAALEGSMGRSLPATPCSPIPQQQDNLSVTSRGDKTKKQGSDQSNTAGSSLTSRSDSTPSDQSGPCRTPLQLGYRNAEFLLRKSVSSELTERVCRSLEYLDEGGGSRGPGSTPLGTEEDPSLEDRSVRSAHSTPRRSQGRRFREVRDPERARAFILYSLSDRATLTDEVTV</sequence>
<evidence type="ECO:0000313" key="2">
    <source>
        <dbReference type="EMBL" id="MPC73322.1"/>
    </source>
</evidence>
<comment type="caution">
    <text evidence="2">The sequence shown here is derived from an EMBL/GenBank/DDBJ whole genome shotgun (WGS) entry which is preliminary data.</text>
</comment>
<evidence type="ECO:0000313" key="3">
    <source>
        <dbReference type="Proteomes" id="UP000324222"/>
    </source>
</evidence>
<name>A0A5B7HPW4_PORTR</name>
<dbReference type="EMBL" id="VSRR010036567">
    <property type="protein sequence ID" value="MPC73322.1"/>
    <property type="molecule type" value="Genomic_DNA"/>
</dbReference>
<accession>A0A5B7HPW4</accession>
<evidence type="ECO:0000256" key="1">
    <source>
        <dbReference type="SAM" id="MobiDB-lite"/>
    </source>
</evidence>
<proteinExistence type="predicted"/>
<feature type="region of interest" description="Disordered" evidence="1">
    <location>
        <begin position="190"/>
        <end position="251"/>
    </location>
</feature>
<reference evidence="2 3" key="1">
    <citation type="submission" date="2019-05" db="EMBL/GenBank/DDBJ databases">
        <title>Another draft genome of Portunus trituberculatus and its Hox gene families provides insights of decapod evolution.</title>
        <authorList>
            <person name="Jeong J.-H."/>
            <person name="Song I."/>
            <person name="Kim S."/>
            <person name="Choi T."/>
            <person name="Kim D."/>
            <person name="Ryu S."/>
            <person name="Kim W."/>
        </authorList>
    </citation>
    <scope>NUCLEOTIDE SEQUENCE [LARGE SCALE GENOMIC DNA]</scope>
    <source>
        <tissue evidence="2">Muscle</tissue>
    </source>
</reference>
<feature type="compositionally biased region" description="Polar residues" evidence="1">
    <location>
        <begin position="201"/>
        <end position="212"/>
    </location>
</feature>
<feature type="compositionally biased region" description="Low complexity" evidence="1">
    <location>
        <begin position="230"/>
        <end position="242"/>
    </location>
</feature>
<feature type="region of interest" description="Disordered" evidence="1">
    <location>
        <begin position="74"/>
        <end position="96"/>
    </location>
</feature>
<dbReference type="OrthoDB" id="2129233at2759"/>
<gene>
    <name evidence="2" type="ORF">E2C01_067646</name>
</gene>